<dbReference type="EMBL" id="JBEGDP010000002">
    <property type="protein sequence ID" value="MEQ7846395.1"/>
    <property type="molecule type" value="Genomic_DNA"/>
</dbReference>
<dbReference type="GO" id="GO:0016787">
    <property type="term" value="F:hydrolase activity"/>
    <property type="evidence" value="ECO:0007669"/>
    <property type="project" value="UniProtKB-KW"/>
</dbReference>
<proteinExistence type="predicted"/>
<evidence type="ECO:0000259" key="3">
    <source>
        <dbReference type="PROSITE" id="PS51462"/>
    </source>
</evidence>
<dbReference type="InterPro" id="IPR000086">
    <property type="entry name" value="NUDIX_hydrolase_dom"/>
</dbReference>
<dbReference type="SUPFAM" id="SSF55811">
    <property type="entry name" value="Nudix"/>
    <property type="match status" value="1"/>
</dbReference>
<dbReference type="EC" id="3.6.-.-" evidence="4"/>
<evidence type="ECO:0000256" key="2">
    <source>
        <dbReference type="ARBA" id="ARBA00022801"/>
    </source>
</evidence>
<dbReference type="Pfam" id="PF00293">
    <property type="entry name" value="NUDIX"/>
    <property type="match status" value="1"/>
</dbReference>
<dbReference type="Gene3D" id="3.90.79.10">
    <property type="entry name" value="Nucleoside Triphosphate Pyrophosphohydrolase"/>
    <property type="match status" value="1"/>
</dbReference>
<dbReference type="InterPro" id="IPR015797">
    <property type="entry name" value="NUDIX_hydrolase-like_dom_sf"/>
</dbReference>
<protein>
    <submittedName>
        <fullName evidence="4">NUDIX hydrolase</fullName>
        <ecNumber evidence="4">3.6.-.-</ecNumber>
    </submittedName>
</protein>
<dbReference type="Proteomes" id="UP001482520">
    <property type="component" value="Unassembled WGS sequence"/>
</dbReference>
<organism evidence="4 5">
    <name type="scientific">Nocardioides kribbensis</name>
    <dbReference type="NCBI Taxonomy" id="305517"/>
    <lineage>
        <taxon>Bacteria</taxon>
        <taxon>Bacillati</taxon>
        <taxon>Actinomycetota</taxon>
        <taxon>Actinomycetes</taxon>
        <taxon>Propionibacteriales</taxon>
        <taxon>Nocardioidaceae</taxon>
        <taxon>Nocardioides</taxon>
    </lineage>
</organism>
<comment type="cofactor">
    <cofactor evidence="1">
        <name>Mg(2+)</name>
        <dbReference type="ChEBI" id="CHEBI:18420"/>
    </cofactor>
</comment>
<evidence type="ECO:0000256" key="1">
    <source>
        <dbReference type="ARBA" id="ARBA00001946"/>
    </source>
</evidence>
<comment type="caution">
    <text evidence="4">The sequence shown here is derived from an EMBL/GenBank/DDBJ whole genome shotgun (WGS) entry which is preliminary data.</text>
</comment>
<feature type="domain" description="Nudix hydrolase" evidence="3">
    <location>
        <begin position="5"/>
        <end position="136"/>
    </location>
</feature>
<name>A0ABV1NV75_9ACTN</name>
<evidence type="ECO:0000313" key="4">
    <source>
        <dbReference type="EMBL" id="MEQ7846395.1"/>
    </source>
</evidence>
<sequence>MSEDAKRFGCVVLVDRRGWLLLQERDEHPRIDPEKWGLCGGHLEPGEGWAEGAARELAEETGIVLAPEELRLLRELQVHHAAYGTTDPVAVFVAATDLTDDDVVLGEGRRIVFVEPEQARRLDLGGSASIAVPELLDSALYRELGAGVWS</sequence>
<keyword evidence="2 4" id="KW-0378">Hydrolase</keyword>
<dbReference type="RefSeq" id="WP_349803830.1">
    <property type="nucleotide sequence ID" value="NZ_JBEGDP010000002.1"/>
</dbReference>
<dbReference type="PROSITE" id="PS51462">
    <property type="entry name" value="NUDIX"/>
    <property type="match status" value="1"/>
</dbReference>
<keyword evidence="5" id="KW-1185">Reference proteome</keyword>
<dbReference type="PANTHER" id="PTHR43046:SF16">
    <property type="entry name" value="ADP-RIBOSE PYROPHOSPHATASE YJHB-RELATED"/>
    <property type="match status" value="1"/>
</dbReference>
<reference evidence="4 5" key="1">
    <citation type="submission" date="2024-02" db="EMBL/GenBank/DDBJ databases">
        <title>Full genome sequence of Nocardioides kribbensis.</title>
        <authorList>
            <person name="Poletto B.L."/>
            <person name="Silva G."/>
            <person name="Galante D."/>
            <person name="Campos K.R."/>
            <person name="Santos M.B.N."/>
            <person name="Sacchi C.T."/>
        </authorList>
    </citation>
    <scope>NUCLEOTIDE SEQUENCE [LARGE SCALE GENOMIC DNA]</scope>
    <source>
        <strain evidence="4 5">O4R</strain>
    </source>
</reference>
<dbReference type="PANTHER" id="PTHR43046">
    <property type="entry name" value="GDP-MANNOSE MANNOSYL HYDROLASE"/>
    <property type="match status" value="1"/>
</dbReference>
<dbReference type="InterPro" id="IPR020084">
    <property type="entry name" value="NUDIX_hydrolase_CS"/>
</dbReference>
<evidence type="ECO:0000313" key="5">
    <source>
        <dbReference type="Proteomes" id="UP001482520"/>
    </source>
</evidence>
<dbReference type="PROSITE" id="PS00893">
    <property type="entry name" value="NUDIX_BOX"/>
    <property type="match status" value="1"/>
</dbReference>
<accession>A0ABV1NV75</accession>
<gene>
    <name evidence="4" type="ORF">V6R90_03825</name>
</gene>